<evidence type="ECO:0000256" key="5">
    <source>
        <dbReference type="ARBA" id="ARBA00038359"/>
    </source>
</evidence>
<dbReference type="Pfam" id="PF20684">
    <property type="entry name" value="Fung_rhodopsin"/>
    <property type="match status" value="1"/>
</dbReference>
<evidence type="ECO:0000313" key="9">
    <source>
        <dbReference type="Proteomes" id="UP000326268"/>
    </source>
</evidence>
<dbReference type="OrthoDB" id="5329176at2759"/>
<keyword evidence="2 6" id="KW-0812">Transmembrane</keyword>
<feature type="domain" description="Rhodopsin" evidence="7">
    <location>
        <begin position="46"/>
        <end position="157"/>
    </location>
</feature>
<protein>
    <recommendedName>
        <fullName evidence="7">Rhodopsin domain-containing protein</fullName>
    </recommendedName>
</protein>
<evidence type="ECO:0000259" key="7">
    <source>
        <dbReference type="Pfam" id="PF20684"/>
    </source>
</evidence>
<evidence type="ECO:0000313" key="8">
    <source>
        <dbReference type="EMBL" id="KAE8361341.1"/>
    </source>
</evidence>
<gene>
    <name evidence="8" type="ORF">BDV27DRAFT_166998</name>
</gene>
<comment type="subcellular location">
    <subcellularLocation>
        <location evidence="1">Membrane</location>
        <topology evidence="1">Multi-pass membrane protein</topology>
    </subcellularLocation>
</comment>
<keyword evidence="4 6" id="KW-0472">Membrane</keyword>
<name>A0A5N6ZUQ0_9EURO</name>
<dbReference type="PANTHER" id="PTHR33048">
    <property type="entry name" value="PTH11-LIKE INTEGRAL MEMBRANE PROTEIN (AFU_ORTHOLOGUE AFUA_5G11245)"/>
    <property type="match status" value="1"/>
</dbReference>
<evidence type="ECO:0000256" key="3">
    <source>
        <dbReference type="ARBA" id="ARBA00022989"/>
    </source>
</evidence>
<dbReference type="Proteomes" id="UP000326268">
    <property type="component" value="Unassembled WGS sequence"/>
</dbReference>
<accession>A0A5N6ZUQ0</accession>
<dbReference type="InterPro" id="IPR052337">
    <property type="entry name" value="SAT4-like"/>
</dbReference>
<evidence type="ECO:0000256" key="2">
    <source>
        <dbReference type="ARBA" id="ARBA00022692"/>
    </source>
</evidence>
<keyword evidence="3 6" id="KW-1133">Transmembrane helix</keyword>
<dbReference type="RefSeq" id="XP_031924422.1">
    <property type="nucleotide sequence ID" value="XM_032074344.1"/>
</dbReference>
<dbReference type="PANTHER" id="PTHR33048:SF123">
    <property type="entry name" value="INTEGRAL MEMBRANE PROTEIN"/>
    <property type="match status" value="1"/>
</dbReference>
<keyword evidence="9" id="KW-1185">Reference proteome</keyword>
<reference evidence="8 9" key="1">
    <citation type="submission" date="2019-04" db="EMBL/GenBank/DDBJ databases">
        <title>Friends and foes A comparative genomics studyof 23 Aspergillus species from section Flavi.</title>
        <authorList>
            <consortium name="DOE Joint Genome Institute"/>
            <person name="Kjaerbolling I."/>
            <person name="Vesth T."/>
            <person name="Frisvad J.C."/>
            <person name="Nybo J.L."/>
            <person name="Theobald S."/>
            <person name="Kildgaard S."/>
            <person name="Isbrandt T."/>
            <person name="Kuo A."/>
            <person name="Sato A."/>
            <person name="Lyhne E.K."/>
            <person name="Kogle M.E."/>
            <person name="Wiebenga A."/>
            <person name="Kun R.S."/>
            <person name="Lubbers R.J."/>
            <person name="Makela M.R."/>
            <person name="Barry K."/>
            <person name="Chovatia M."/>
            <person name="Clum A."/>
            <person name="Daum C."/>
            <person name="Haridas S."/>
            <person name="He G."/>
            <person name="LaButti K."/>
            <person name="Lipzen A."/>
            <person name="Mondo S."/>
            <person name="Riley R."/>
            <person name="Salamov A."/>
            <person name="Simmons B.A."/>
            <person name="Magnuson J.K."/>
            <person name="Henrissat B."/>
            <person name="Mortensen U.H."/>
            <person name="Larsen T.O."/>
            <person name="Devries R.P."/>
            <person name="Grigoriev I.V."/>
            <person name="Machida M."/>
            <person name="Baker S.E."/>
            <person name="Andersen M.R."/>
        </authorList>
    </citation>
    <scope>NUCLEOTIDE SEQUENCE [LARGE SCALE GENOMIC DNA]</scope>
    <source>
        <strain evidence="8 9">CBS 763.97</strain>
    </source>
</reference>
<proteinExistence type="inferred from homology"/>
<feature type="transmembrane region" description="Helical" evidence="6">
    <location>
        <begin position="70"/>
        <end position="98"/>
    </location>
</feature>
<dbReference type="EMBL" id="ML737739">
    <property type="protein sequence ID" value="KAE8361341.1"/>
    <property type="molecule type" value="Genomic_DNA"/>
</dbReference>
<comment type="similarity">
    <text evidence="5">Belongs to the SAT4 family.</text>
</comment>
<dbReference type="AlphaFoldDB" id="A0A5N6ZUQ0"/>
<evidence type="ECO:0000256" key="6">
    <source>
        <dbReference type="SAM" id="Phobius"/>
    </source>
</evidence>
<evidence type="ECO:0000256" key="1">
    <source>
        <dbReference type="ARBA" id="ARBA00004141"/>
    </source>
</evidence>
<dbReference type="InterPro" id="IPR049326">
    <property type="entry name" value="Rhodopsin_dom_fungi"/>
</dbReference>
<dbReference type="GO" id="GO:0016020">
    <property type="term" value="C:membrane"/>
    <property type="evidence" value="ECO:0007669"/>
    <property type="project" value="UniProtKB-SubCell"/>
</dbReference>
<feature type="transmembrane region" description="Helical" evidence="6">
    <location>
        <begin position="118"/>
        <end position="137"/>
    </location>
</feature>
<dbReference type="GeneID" id="43658790"/>
<evidence type="ECO:0000256" key="4">
    <source>
        <dbReference type="ARBA" id="ARBA00023136"/>
    </source>
</evidence>
<sequence length="234" mass="25714">MLCSVGLIKIQLTASQGLKTLHPTPSDPAKPRGISYNTFFKRESIVCTLATSISICCHILRIRYDRQMRWALMILVVPITLVIIAIIILLSISCAPLWSDSIPPICVPVTGMHTAAYMQSTLTIVVNLYLTLAPATILRRVQVQRGRKFFICGLISLVNMTWPTVFCILEQSAGIIAASMSTCLPIFKRGKAKDDSRNGLLTGRENYSERLGQYSGLGKPISVDPICQGGRSTE</sequence>
<organism evidence="8 9">
    <name type="scientific">Aspergillus caelatus</name>
    <dbReference type="NCBI Taxonomy" id="61420"/>
    <lineage>
        <taxon>Eukaryota</taxon>
        <taxon>Fungi</taxon>
        <taxon>Dikarya</taxon>
        <taxon>Ascomycota</taxon>
        <taxon>Pezizomycotina</taxon>
        <taxon>Eurotiomycetes</taxon>
        <taxon>Eurotiomycetidae</taxon>
        <taxon>Eurotiales</taxon>
        <taxon>Aspergillaceae</taxon>
        <taxon>Aspergillus</taxon>
        <taxon>Aspergillus subgen. Circumdati</taxon>
    </lineage>
</organism>